<organism evidence="2 3">
    <name type="scientific">Rhodopseudomonas palustris</name>
    <dbReference type="NCBI Taxonomy" id="1076"/>
    <lineage>
        <taxon>Bacteria</taxon>
        <taxon>Pseudomonadati</taxon>
        <taxon>Pseudomonadota</taxon>
        <taxon>Alphaproteobacteria</taxon>
        <taxon>Hyphomicrobiales</taxon>
        <taxon>Nitrobacteraceae</taxon>
        <taxon>Rhodopseudomonas</taxon>
    </lineage>
</organism>
<feature type="domain" description="ANTAR" evidence="1">
    <location>
        <begin position="128"/>
        <end position="189"/>
    </location>
</feature>
<evidence type="ECO:0000313" key="3">
    <source>
        <dbReference type="Proteomes" id="UP000782519"/>
    </source>
</evidence>
<dbReference type="InterPro" id="IPR005561">
    <property type="entry name" value="ANTAR"/>
</dbReference>
<dbReference type="Proteomes" id="UP000782519">
    <property type="component" value="Unassembled WGS sequence"/>
</dbReference>
<reference evidence="2" key="1">
    <citation type="submission" date="2020-07" db="EMBL/GenBank/DDBJ databases">
        <title>Huge and variable diversity of episymbiotic CPR bacteria and DPANN archaea in groundwater ecosystems.</title>
        <authorList>
            <person name="He C.Y."/>
            <person name="Keren R."/>
            <person name="Whittaker M."/>
            <person name="Farag I.F."/>
            <person name="Doudna J."/>
            <person name="Cate J.H.D."/>
            <person name="Banfield J.F."/>
        </authorList>
    </citation>
    <scope>NUCLEOTIDE SEQUENCE</scope>
    <source>
        <strain evidence="2">NC_groundwater_1818_Pr3_B-0.1um_66_35</strain>
    </source>
</reference>
<dbReference type="Pfam" id="PF03861">
    <property type="entry name" value="ANTAR"/>
    <property type="match status" value="1"/>
</dbReference>
<dbReference type="Pfam" id="PF21332">
    <property type="entry name" value="AmiR_N"/>
    <property type="match status" value="1"/>
</dbReference>
<accession>A0A933W0U7</accession>
<dbReference type="InterPro" id="IPR011006">
    <property type="entry name" value="CheY-like_superfamily"/>
</dbReference>
<dbReference type="PIRSF" id="PIRSF036382">
    <property type="entry name" value="RR_antiterm"/>
    <property type="match status" value="1"/>
</dbReference>
<dbReference type="PROSITE" id="PS50921">
    <property type="entry name" value="ANTAR"/>
    <property type="match status" value="1"/>
</dbReference>
<dbReference type="EMBL" id="JACRJB010000014">
    <property type="protein sequence ID" value="MBI5128663.1"/>
    <property type="molecule type" value="Genomic_DNA"/>
</dbReference>
<dbReference type="InterPro" id="IPR049021">
    <property type="entry name" value="AmiR_N"/>
</dbReference>
<dbReference type="AlphaFoldDB" id="A0A933W0U7"/>
<dbReference type="SMART" id="SM01012">
    <property type="entry name" value="ANTAR"/>
    <property type="match status" value="1"/>
</dbReference>
<evidence type="ECO:0000313" key="2">
    <source>
        <dbReference type="EMBL" id="MBI5128663.1"/>
    </source>
</evidence>
<dbReference type="Gene3D" id="1.10.10.10">
    <property type="entry name" value="Winged helix-like DNA-binding domain superfamily/Winged helix DNA-binding domain"/>
    <property type="match status" value="1"/>
</dbReference>
<dbReference type="Gene3D" id="3.40.50.2300">
    <property type="match status" value="1"/>
</dbReference>
<protein>
    <submittedName>
        <fullName evidence="2">ANTAR domain-containing protein</fullName>
    </submittedName>
</protein>
<dbReference type="SUPFAM" id="SSF52172">
    <property type="entry name" value="CheY-like"/>
    <property type="match status" value="1"/>
</dbReference>
<dbReference type="InterPro" id="IPR036388">
    <property type="entry name" value="WH-like_DNA-bd_sf"/>
</dbReference>
<dbReference type="InterPro" id="IPR008327">
    <property type="entry name" value="Sig_transdc_resp-reg_antiterm"/>
</dbReference>
<evidence type="ECO:0000259" key="1">
    <source>
        <dbReference type="PROSITE" id="PS50921"/>
    </source>
</evidence>
<dbReference type="GO" id="GO:0003723">
    <property type="term" value="F:RNA binding"/>
    <property type="evidence" value="ECO:0007669"/>
    <property type="project" value="InterPro"/>
</dbReference>
<comment type="caution">
    <text evidence="2">The sequence shown here is derived from an EMBL/GenBank/DDBJ whole genome shotgun (WGS) entry which is preliminary data.</text>
</comment>
<proteinExistence type="predicted"/>
<sequence length="202" mass="22892">MTIQILRDLRGLRVHVVHPADVERVQLVEHLRRIGCMVESQWPVPSAWPDGTDVVILAIEHDVRAEIHKLLKSDGATRPTLIAVVSYEDPSTLQLVLEAGAVAVIERPIRPFGLLTNLTIARSLWLERRETTKRIRKLERKLSGIQRIQKAKAILMDGQGLNEAEAYESIRRQAMSKRLSMDDMAAAIIHANELLQYRAKDD</sequence>
<gene>
    <name evidence="2" type="ORF">HZA66_04430</name>
</gene>
<name>A0A933W0U7_RHOPL</name>